<accession>A0A453PH33</accession>
<sequence>MLTSRGFGAKWIRWNLSNLQQSSFCVKINDVLGHYFVGGKGLKQGDPSSPMLFNLVPDVFSRMLAKAFNSNFISGIVPHIIPQGLICLQYADDTILFLNPKPEYVRNLKWLLACFENLSRLKINYDKCEVVPINMNEDDAKILSQIFCCKLGDFPLKYLGVPLHYLKLRREDIQYIIDKIIKRICGWKGRLLSYEAKLVLLKACIASIPMYLMSAIKFPKWAIKAITSQMAHFFWGNLGDEHKYHLANWGLISQKKDFGGLGVPNLREFNMALLASWAKRYFMDNDKNWVRLVDHKYRTDKPNVLWAKQGVGSPFWKGVTWAFEGIRPFYKWKLGNGEKISFWNDVWVGDSSLKTQFWDVYEIYQQQHCTVSEVWDGSTLKLTFNRCVESKFMERWHDSIRIISNVTITNEVDQPIWVLESSGIYSVKSFYNMINWGGVSTPIWKKFWKFAVPHRYLVFLWLAFHNKILTKDNLNKRRVVENLKCLFVMRMK</sequence>
<name>A0A453PH33_AEGTS</name>
<evidence type="ECO:0000313" key="2">
    <source>
        <dbReference type="EnsemblPlants" id="AET6Gv20730300.2"/>
    </source>
</evidence>
<dbReference type="InterPro" id="IPR043502">
    <property type="entry name" value="DNA/RNA_pol_sf"/>
</dbReference>
<dbReference type="PANTHER" id="PTHR33116">
    <property type="entry name" value="REVERSE TRANSCRIPTASE ZINC-BINDING DOMAIN-CONTAINING PROTEIN-RELATED-RELATED"/>
    <property type="match status" value="1"/>
</dbReference>
<reference evidence="2" key="5">
    <citation type="journal article" date="2021" name="G3 (Bethesda)">
        <title>Aegilops tauschii genome assembly Aet v5.0 features greater sequence contiguity and improved annotation.</title>
        <authorList>
            <person name="Wang L."/>
            <person name="Zhu T."/>
            <person name="Rodriguez J.C."/>
            <person name="Deal K.R."/>
            <person name="Dubcovsky J."/>
            <person name="McGuire P.E."/>
            <person name="Lux T."/>
            <person name="Spannagl M."/>
            <person name="Mayer K.F.X."/>
            <person name="Baldrich P."/>
            <person name="Meyers B.C."/>
            <person name="Huo N."/>
            <person name="Gu Y.Q."/>
            <person name="Zhou H."/>
            <person name="Devos K.M."/>
            <person name="Bennetzen J.L."/>
            <person name="Unver T."/>
            <person name="Budak H."/>
            <person name="Gulick P.J."/>
            <person name="Galiba G."/>
            <person name="Kalapos B."/>
            <person name="Nelson D.R."/>
            <person name="Li P."/>
            <person name="You F.M."/>
            <person name="Luo M.C."/>
            <person name="Dvorak J."/>
        </authorList>
    </citation>
    <scope>NUCLEOTIDE SEQUENCE [LARGE SCALE GENOMIC DNA]</scope>
    <source>
        <strain evidence="2">cv. AL8/78</strain>
    </source>
</reference>
<dbReference type="Pfam" id="PF13966">
    <property type="entry name" value="zf-RVT"/>
    <property type="match status" value="1"/>
</dbReference>
<proteinExistence type="predicted"/>
<dbReference type="STRING" id="200361.A0A453PH33"/>
<reference evidence="2" key="4">
    <citation type="submission" date="2019-03" db="UniProtKB">
        <authorList>
            <consortium name="EnsemblPlants"/>
        </authorList>
    </citation>
    <scope>IDENTIFICATION</scope>
</reference>
<dbReference type="InterPro" id="IPR000477">
    <property type="entry name" value="RT_dom"/>
</dbReference>
<dbReference type="PANTHER" id="PTHR33116:SF87">
    <property type="entry name" value="OS01G0158850 PROTEIN"/>
    <property type="match status" value="1"/>
</dbReference>
<dbReference type="Pfam" id="PF00078">
    <property type="entry name" value="RVT_1"/>
    <property type="match status" value="1"/>
</dbReference>
<feature type="domain" description="Reverse transcriptase" evidence="1">
    <location>
        <begin position="1"/>
        <end position="163"/>
    </location>
</feature>
<evidence type="ECO:0000313" key="3">
    <source>
        <dbReference type="Proteomes" id="UP000015105"/>
    </source>
</evidence>
<reference evidence="3" key="1">
    <citation type="journal article" date="2014" name="Science">
        <title>Ancient hybridizations among the ancestral genomes of bread wheat.</title>
        <authorList>
            <consortium name="International Wheat Genome Sequencing Consortium,"/>
            <person name="Marcussen T."/>
            <person name="Sandve S.R."/>
            <person name="Heier L."/>
            <person name="Spannagl M."/>
            <person name="Pfeifer M."/>
            <person name="Jakobsen K.S."/>
            <person name="Wulff B.B."/>
            <person name="Steuernagel B."/>
            <person name="Mayer K.F."/>
            <person name="Olsen O.A."/>
        </authorList>
    </citation>
    <scope>NUCLEOTIDE SEQUENCE [LARGE SCALE GENOMIC DNA]</scope>
    <source>
        <strain evidence="3">cv. AL8/78</strain>
    </source>
</reference>
<dbReference type="Gramene" id="AET6Gv20730300.2">
    <property type="protein sequence ID" value="AET6Gv20730300.2"/>
    <property type="gene ID" value="AET6Gv20730300"/>
</dbReference>
<dbReference type="Gene3D" id="3.30.70.270">
    <property type="match status" value="1"/>
</dbReference>
<protein>
    <recommendedName>
        <fullName evidence="1">Reverse transcriptase domain-containing protein</fullName>
    </recommendedName>
</protein>
<keyword evidence="3" id="KW-1185">Reference proteome</keyword>
<dbReference type="Proteomes" id="UP000015105">
    <property type="component" value="Chromosome 6D"/>
</dbReference>
<dbReference type="InterPro" id="IPR026960">
    <property type="entry name" value="RVT-Znf"/>
</dbReference>
<dbReference type="AlphaFoldDB" id="A0A453PH33"/>
<dbReference type="SUPFAM" id="SSF56672">
    <property type="entry name" value="DNA/RNA polymerases"/>
    <property type="match status" value="1"/>
</dbReference>
<reference evidence="2" key="3">
    <citation type="journal article" date="2017" name="Nature">
        <title>Genome sequence of the progenitor of the wheat D genome Aegilops tauschii.</title>
        <authorList>
            <person name="Luo M.C."/>
            <person name="Gu Y.Q."/>
            <person name="Puiu D."/>
            <person name="Wang H."/>
            <person name="Twardziok S.O."/>
            <person name="Deal K.R."/>
            <person name="Huo N."/>
            <person name="Zhu T."/>
            <person name="Wang L."/>
            <person name="Wang Y."/>
            <person name="McGuire P.E."/>
            <person name="Liu S."/>
            <person name="Long H."/>
            <person name="Ramasamy R.K."/>
            <person name="Rodriguez J.C."/>
            <person name="Van S.L."/>
            <person name="Yuan L."/>
            <person name="Wang Z."/>
            <person name="Xia Z."/>
            <person name="Xiao L."/>
            <person name="Anderson O.D."/>
            <person name="Ouyang S."/>
            <person name="Liang Y."/>
            <person name="Zimin A.V."/>
            <person name="Pertea G."/>
            <person name="Qi P."/>
            <person name="Bennetzen J.L."/>
            <person name="Dai X."/>
            <person name="Dawson M.W."/>
            <person name="Muller H.G."/>
            <person name="Kugler K."/>
            <person name="Rivarola-Duarte L."/>
            <person name="Spannagl M."/>
            <person name="Mayer K.F.X."/>
            <person name="Lu F.H."/>
            <person name="Bevan M.W."/>
            <person name="Leroy P."/>
            <person name="Li P."/>
            <person name="You F.M."/>
            <person name="Sun Q."/>
            <person name="Liu Z."/>
            <person name="Lyons E."/>
            <person name="Wicker T."/>
            <person name="Salzberg S.L."/>
            <person name="Devos K.M."/>
            <person name="Dvorak J."/>
        </authorList>
    </citation>
    <scope>NUCLEOTIDE SEQUENCE [LARGE SCALE GENOMIC DNA]</scope>
    <source>
        <strain evidence="2">cv. AL8/78</strain>
    </source>
</reference>
<dbReference type="InterPro" id="IPR043128">
    <property type="entry name" value="Rev_trsase/Diguanyl_cyclase"/>
</dbReference>
<evidence type="ECO:0000259" key="1">
    <source>
        <dbReference type="PROSITE" id="PS50878"/>
    </source>
</evidence>
<organism evidence="2 3">
    <name type="scientific">Aegilops tauschii subsp. strangulata</name>
    <name type="common">Goatgrass</name>
    <dbReference type="NCBI Taxonomy" id="200361"/>
    <lineage>
        <taxon>Eukaryota</taxon>
        <taxon>Viridiplantae</taxon>
        <taxon>Streptophyta</taxon>
        <taxon>Embryophyta</taxon>
        <taxon>Tracheophyta</taxon>
        <taxon>Spermatophyta</taxon>
        <taxon>Magnoliopsida</taxon>
        <taxon>Liliopsida</taxon>
        <taxon>Poales</taxon>
        <taxon>Poaceae</taxon>
        <taxon>BOP clade</taxon>
        <taxon>Pooideae</taxon>
        <taxon>Triticodae</taxon>
        <taxon>Triticeae</taxon>
        <taxon>Triticinae</taxon>
        <taxon>Aegilops</taxon>
    </lineage>
</organism>
<dbReference type="EnsemblPlants" id="AET6Gv20730300.2">
    <property type="protein sequence ID" value="AET6Gv20730300.2"/>
    <property type="gene ID" value="AET6Gv20730300"/>
</dbReference>
<dbReference type="PROSITE" id="PS50878">
    <property type="entry name" value="RT_POL"/>
    <property type="match status" value="1"/>
</dbReference>
<reference evidence="3" key="2">
    <citation type="journal article" date="2017" name="Nat. Plants">
        <title>The Aegilops tauschii genome reveals multiple impacts of transposons.</title>
        <authorList>
            <person name="Zhao G."/>
            <person name="Zou C."/>
            <person name="Li K."/>
            <person name="Wang K."/>
            <person name="Li T."/>
            <person name="Gao L."/>
            <person name="Zhang X."/>
            <person name="Wang H."/>
            <person name="Yang Z."/>
            <person name="Liu X."/>
            <person name="Jiang W."/>
            <person name="Mao L."/>
            <person name="Kong X."/>
            <person name="Jiao Y."/>
            <person name="Jia J."/>
        </authorList>
    </citation>
    <scope>NUCLEOTIDE SEQUENCE [LARGE SCALE GENOMIC DNA]</scope>
    <source>
        <strain evidence="3">cv. AL8/78</strain>
    </source>
</reference>